<keyword evidence="3" id="KW-1185">Reference proteome</keyword>
<dbReference type="RefSeq" id="WP_246525786.1">
    <property type="nucleotide sequence ID" value="NZ_JADMKU010000033.1"/>
</dbReference>
<dbReference type="InterPro" id="IPR036388">
    <property type="entry name" value="WH-like_DNA-bd_sf"/>
</dbReference>
<dbReference type="Gene3D" id="1.10.10.10">
    <property type="entry name" value="Winged helix-like DNA-binding domain superfamily/Winged helix DNA-binding domain"/>
    <property type="match status" value="1"/>
</dbReference>
<dbReference type="Pfam" id="PF21221">
    <property type="entry name" value="B_lactamase-like_C"/>
    <property type="match status" value="1"/>
</dbReference>
<evidence type="ECO:0000313" key="2">
    <source>
        <dbReference type="EMBL" id="MBR9653487.1"/>
    </source>
</evidence>
<proteinExistence type="predicted"/>
<accession>A0ABS5HX05</accession>
<dbReference type="Gene3D" id="3.60.15.10">
    <property type="entry name" value="Ribonuclease Z/Hydroxyacylglutathione hydrolase-like"/>
    <property type="match status" value="1"/>
</dbReference>
<feature type="domain" description="Metallo-beta-lactamase" evidence="1">
    <location>
        <begin position="36"/>
        <end position="253"/>
    </location>
</feature>
<dbReference type="InterPro" id="IPR050662">
    <property type="entry name" value="Sec-metab_biosynth-thioest"/>
</dbReference>
<dbReference type="SUPFAM" id="SSF56281">
    <property type="entry name" value="Metallo-hydrolase/oxidoreductase"/>
    <property type="match status" value="1"/>
</dbReference>
<gene>
    <name evidence="2" type="ORF">IT775_20415</name>
</gene>
<dbReference type="InterPro" id="IPR001279">
    <property type="entry name" value="Metallo-B-lactamas"/>
</dbReference>
<dbReference type="Pfam" id="PF00753">
    <property type="entry name" value="Lactamase_B"/>
    <property type="match status" value="1"/>
</dbReference>
<dbReference type="PANTHER" id="PTHR23131">
    <property type="entry name" value="ENDORIBONUCLEASE LACTB2"/>
    <property type="match status" value="1"/>
</dbReference>
<organism evidence="2 3">
    <name type="scientific">Thalassovita aquimarina</name>
    <dbReference type="NCBI Taxonomy" id="2785917"/>
    <lineage>
        <taxon>Bacteria</taxon>
        <taxon>Pseudomonadati</taxon>
        <taxon>Pseudomonadota</taxon>
        <taxon>Alphaproteobacteria</taxon>
        <taxon>Rhodobacterales</taxon>
        <taxon>Roseobacteraceae</taxon>
        <taxon>Thalassovita</taxon>
    </lineage>
</organism>
<reference evidence="2 3" key="1">
    <citation type="journal article" date="2021" name="Arch. Microbiol.">
        <title>Thalassobius aquimarinus sp. nov., isolated from the Sea of Japan seashore.</title>
        <authorList>
            <person name="Kurilenko V.V."/>
            <person name="Romanenko L.A."/>
            <person name="Chernysheva N.Y."/>
            <person name="Velansky P.V."/>
            <person name="Tekutyeva L.A."/>
            <person name="Isaeva M.P."/>
            <person name="Mikhailov V.V."/>
        </authorList>
    </citation>
    <scope>NUCLEOTIDE SEQUENCE [LARGE SCALE GENOMIC DNA]</scope>
    <source>
        <strain evidence="2 3">KMM 8518</strain>
    </source>
</reference>
<evidence type="ECO:0000313" key="3">
    <source>
        <dbReference type="Proteomes" id="UP001195941"/>
    </source>
</evidence>
<dbReference type="InterPro" id="IPR036866">
    <property type="entry name" value="RibonucZ/Hydroxyglut_hydro"/>
</dbReference>
<evidence type="ECO:0000259" key="1">
    <source>
        <dbReference type="SMART" id="SM00849"/>
    </source>
</evidence>
<dbReference type="SMART" id="SM00849">
    <property type="entry name" value="Lactamase_B"/>
    <property type="match status" value="1"/>
</dbReference>
<dbReference type="Proteomes" id="UP001195941">
    <property type="component" value="Unassembled WGS sequence"/>
</dbReference>
<dbReference type="EMBL" id="JADMKU010000033">
    <property type="protein sequence ID" value="MBR9653487.1"/>
    <property type="molecule type" value="Genomic_DNA"/>
</dbReference>
<dbReference type="PANTHER" id="PTHR23131:SF4">
    <property type="entry name" value="METALLO-BETA-LACTAMASE SUPERFAMILY POTEIN"/>
    <property type="match status" value="1"/>
</dbReference>
<comment type="caution">
    <text evidence="2">The sequence shown here is derived from an EMBL/GenBank/DDBJ whole genome shotgun (WGS) entry which is preliminary data.</text>
</comment>
<name>A0ABS5HX05_9RHOB</name>
<sequence>MTLHFPITTIPGPGETLEVAPGILWARLALPFRLNHVNVYFIEDDGGWAILDSGISNPETRAAWQALLDGPMAGQNFTRLIITHHHPDHIGNAGWLCEKLGIELQTSAGSFLSFLNLAQAPAALEFDPHTRFYARHGMSPEGSKLVSTLGLGYLRMISTPPVSYRRLRQGMELRIGGRSFQVLTGDGHSIEQVMLYAPSDNLFLAADQVIERISPNISVFASEPHANPLGDYLASLGQIRASVPEDALVLSGHHRPFGGLHRRCDELAEHHVERCDLIEQACAGAPKSTNDLVPVLFSGKLDAHETSFAFSEALAHANYMVEQGRLRWIEEADRLMLERV</sequence>
<protein>
    <submittedName>
        <fullName evidence="2">MBL fold metallo-hydrolase</fullName>
    </submittedName>
</protein>
<dbReference type="InterPro" id="IPR048933">
    <property type="entry name" value="B_lactamase-like_C"/>
</dbReference>